<reference evidence="1 2" key="1">
    <citation type="submission" date="2019-05" db="EMBL/GenBank/DDBJ databases">
        <title>Mikania micrantha, genome provides insights into the molecular mechanism of rapid growth.</title>
        <authorList>
            <person name="Liu B."/>
        </authorList>
    </citation>
    <scope>NUCLEOTIDE SEQUENCE [LARGE SCALE GENOMIC DNA]</scope>
    <source>
        <strain evidence="1">NLD-2019</strain>
        <tissue evidence="1">Leaf</tissue>
    </source>
</reference>
<name>A0A5N6MAK6_9ASTR</name>
<organism evidence="1 2">
    <name type="scientific">Mikania micrantha</name>
    <name type="common">bitter vine</name>
    <dbReference type="NCBI Taxonomy" id="192012"/>
    <lineage>
        <taxon>Eukaryota</taxon>
        <taxon>Viridiplantae</taxon>
        <taxon>Streptophyta</taxon>
        <taxon>Embryophyta</taxon>
        <taxon>Tracheophyta</taxon>
        <taxon>Spermatophyta</taxon>
        <taxon>Magnoliopsida</taxon>
        <taxon>eudicotyledons</taxon>
        <taxon>Gunneridae</taxon>
        <taxon>Pentapetalae</taxon>
        <taxon>asterids</taxon>
        <taxon>campanulids</taxon>
        <taxon>Asterales</taxon>
        <taxon>Asteraceae</taxon>
        <taxon>Asteroideae</taxon>
        <taxon>Heliantheae alliance</taxon>
        <taxon>Eupatorieae</taxon>
        <taxon>Mikania</taxon>
    </lineage>
</organism>
<dbReference type="Proteomes" id="UP000326396">
    <property type="component" value="Linkage Group LG6"/>
</dbReference>
<dbReference type="AlphaFoldDB" id="A0A5N6MAK6"/>
<evidence type="ECO:0000313" key="1">
    <source>
        <dbReference type="EMBL" id="KAD3337634.1"/>
    </source>
</evidence>
<gene>
    <name evidence="1" type="ORF">E3N88_33154</name>
</gene>
<comment type="caution">
    <text evidence="1">The sequence shown here is derived from an EMBL/GenBank/DDBJ whole genome shotgun (WGS) entry which is preliminary data.</text>
</comment>
<dbReference type="EMBL" id="SZYD01000016">
    <property type="protein sequence ID" value="KAD3337634.1"/>
    <property type="molecule type" value="Genomic_DNA"/>
</dbReference>
<accession>A0A5N6MAK6</accession>
<proteinExistence type="predicted"/>
<keyword evidence="2" id="KW-1185">Reference proteome</keyword>
<sequence>MRWMMEQMYAASGVDVPVFPGPGHDQDPVDLGSVEARSDRKRDFNMMPETICDGGFVTKISELERQYVCEFNLILGRKQKTTMELEVELLKLMLPPLRRLTPNQAKQTKAKRNILPPLKRFTTLTLSLKLTSLVTEKHPYITTLDVEGIQ</sequence>
<protein>
    <submittedName>
        <fullName evidence="1">Uncharacterized protein</fullName>
    </submittedName>
</protein>
<evidence type="ECO:0000313" key="2">
    <source>
        <dbReference type="Proteomes" id="UP000326396"/>
    </source>
</evidence>